<evidence type="ECO:0000259" key="1">
    <source>
        <dbReference type="Pfam" id="PF12295"/>
    </source>
</evidence>
<dbReference type="EMBL" id="JAATIQ010000379">
    <property type="protein sequence ID" value="KAF4358647.1"/>
    <property type="molecule type" value="Genomic_DNA"/>
</dbReference>
<dbReference type="Pfam" id="PF12295">
    <property type="entry name" value="Symplekin_C"/>
    <property type="match status" value="1"/>
</dbReference>
<dbReference type="InterPro" id="IPR022075">
    <property type="entry name" value="Symplekin_C"/>
</dbReference>
<dbReference type="PANTHER" id="PTHR47184">
    <property type="entry name" value="PHOSPHATIDYLINOSITOL 3-AND 4-KINASE FAMILY PROTEIN-RELATED"/>
    <property type="match status" value="1"/>
</dbReference>
<dbReference type="AlphaFoldDB" id="A0A7J6EJM3"/>
<evidence type="ECO:0000313" key="3">
    <source>
        <dbReference type="Proteomes" id="UP000583929"/>
    </source>
</evidence>
<proteinExistence type="predicted"/>
<name>A0A7J6EJM3_CANSA</name>
<dbReference type="PANTHER" id="PTHR47184:SF3">
    <property type="entry name" value="PHOSPHATIDYLINOSITOL 3-AND 4-KINASE FAMILY PROTEIN-RELATED"/>
    <property type="match status" value="1"/>
</dbReference>
<evidence type="ECO:0000313" key="2">
    <source>
        <dbReference type="EMBL" id="KAF4358647.1"/>
    </source>
</evidence>
<accession>A0A7J6EJM3</accession>
<dbReference type="Proteomes" id="UP000583929">
    <property type="component" value="Unassembled WGS sequence"/>
</dbReference>
<protein>
    <recommendedName>
        <fullName evidence="1">Symplekin C-terminal domain-containing protein</fullName>
    </recommendedName>
</protein>
<reference evidence="2 3" key="1">
    <citation type="journal article" date="2020" name="bioRxiv">
        <title>Sequence and annotation of 42 cannabis genomes reveals extensive copy number variation in cannabinoid synthesis and pathogen resistance genes.</title>
        <authorList>
            <person name="Mckernan K.J."/>
            <person name="Helbert Y."/>
            <person name="Kane L.T."/>
            <person name="Ebling H."/>
            <person name="Zhang L."/>
            <person name="Liu B."/>
            <person name="Eaton Z."/>
            <person name="Mclaughlin S."/>
            <person name="Kingan S."/>
            <person name="Baybayan P."/>
            <person name="Concepcion G."/>
            <person name="Jordan M."/>
            <person name="Riva A."/>
            <person name="Barbazuk W."/>
            <person name="Harkins T."/>
        </authorList>
    </citation>
    <scope>NUCLEOTIDE SEQUENCE [LARGE SCALE GENOMIC DNA]</scope>
    <source>
        <strain evidence="3">cv. Jamaican Lion 4</strain>
        <tissue evidence="2">Leaf</tissue>
    </source>
</reference>
<organism evidence="2 3">
    <name type="scientific">Cannabis sativa</name>
    <name type="common">Hemp</name>
    <name type="synonym">Marijuana</name>
    <dbReference type="NCBI Taxonomy" id="3483"/>
    <lineage>
        <taxon>Eukaryota</taxon>
        <taxon>Viridiplantae</taxon>
        <taxon>Streptophyta</taxon>
        <taxon>Embryophyta</taxon>
        <taxon>Tracheophyta</taxon>
        <taxon>Spermatophyta</taxon>
        <taxon>Magnoliopsida</taxon>
        <taxon>eudicotyledons</taxon>
        <taxon>Gunneridae</taxon>
        <taxon>Pentapetalae</taxon>
        <taxon>rosids</taxon>
        <taxon>fabids</taxon>
        <taxon>Rosales</taxon>
        <taxon>Cannabaceae</taxon>
        <taxon>Cannabis</taxon>
    </lineage>
</organism>
<comment type="caution">
    <text evidence="2">The sequence shown here is derived from an EMBL/GenBank/DDBJ whole genome shotgun (WGS) entry which is preliminary data.</text>
</comment>
<keyword evidence="3" id="KW-1185">Reference proteome</keyword>
<gene>
    <name evidence="2" type="ORF">G4B88_007897</name>
</gene>
<feature type="domain" description="Symplekin C-terminal" evidence="1">
    <location>
        <begin position="38"/>
        <end position="77"/>
    </location>
</feature>
<sequence length="122" mass="13647">MLFVCLLDIVLIDTCSLFIVLLRHRKVQTILSPSLLLVWKLPKLWVGFLKCVSQTQPRSFPVLLQLPPLELESALNKHADLKSPLASFASQLNLSSSLPRLVGELVLANLLYLFSMSVSHPN</sequence>